<dbReference type="GeneID" id="97129630"/>
<feature type="non-terminal residue" evidence="2">
    <location>
        <position position="63"/>
    </location>
</feature>
<evidence type="ECO:0000256" key="1">
    <source>
        <dbReference type="SAM" id="Phobius"/>
    </source>
</evidence>
<keyword evidence="1" id="KW-0812">Transmembrane</keyword>
<evidence type="ECO:0000313" key="2">
    <source>
        <dbReference type="EMBL" id="NUU53040.1"/>
    </source>
</evidence>
<evidence type="ECO:0000313" key="3">
    <source>
        <dbReference type="Proteomes" id="UP000577724"/>
    </source>
</evidence>
<name>A0ABX2MEC5_9BACL</name>
<dbReference type="RefSeq" id="WP_175380842.1">
    <property type="nucleotide sequence ID" value="NZ_JABMCC010000090.1"/>
</dbReference>
<comment type="caution">
    <text evidence="2">The sequence shown here is derived from an EMBL/GenBank/DDBJ whole genome shotgun (WGS) entry which is preliminary data.</text>
</comment>
<sequence length="63" mass="6875">MNGYMVRKVQRWMKNESSASQTTETGMLMLGGIAIAVGLGWLVSQYMRDSGNTVLTNMDSVAS</sequence>
<gene>
    <name evidence="2" type="ORF">HP548_02875</name>
</gene>
<reference evidence="2 3" key="1">
    <citation type="submission" date="2020-05" db="EMBL/GenBank/DDBJ databases">
        <title>Genome Sequencing of Type Strains.</title>
        <authorList>
            <person name="Lemaire J.F."/>
            <person name="Inderbitzin P."/>
            <person name="Gregorio O.A."/>
            <person name="Collins S.B."/>
            <person name="Wespe N."/>
            <person name="Knight-Connoni V."/>
        </authorList>
    </citation>
    <scope>NUCLEOTIDE SEQUENCE [LARGE SCALE GENOMIC DNA]</scope>
    <source>
        <strain evidence="2 3">DSM 19942</strain>
    </source>
</reference>
<proteinExistence type="predicted"/>
<keyword evidence="3" id="KW-1185">Reference proteome</keyword>
<keyword evidence="1" id="KW-1133">Transmembrane helix</keyword>
<keyword evidence="1" id="KW-0472">Membrane</keyword>
<accession>A0ABX2MEC5</accession>
<feature type="transmembrane region" description="Helical" evidence="1">
    <location>
        <begin position="25"/>
        <end position="43"/>
    </location>
</feature>
<dbReference type="Proteomes" id="UP000577724">
    <property type="component" value="Unassembled WGS sequence"/>
</dbReference>
<dbReference type="EMBL" id="JABMCC010000090">
    <property type="protein sequence ID" value="NUU53040.1"/>
    <property type="molecule type" value="Genomic_DNA"/>
</dbReference>
<organism evidence="2 3">
    <name type="scientific">Paenibacillus taichungensis</name>
    <dbReference type="NCBI Taxonomy" id="484184"/>
    <lineage>
        <taxon>Bacteria</taxon>
        <taxon>Bacillati</taxon>
        <taxon>Bacillota</taxon>
        <taxon>Bacilli</taxon>
        <taxon>Bacillales</taxon>
        <taxon>Paenibacillaceae</taxon>
        <taxon>Paenibacillus</taxon>
    </lineage>
</organism>
<protein>
    <submittedName>
        <fullName evidence="2">Uncharacterized protein</fullName>
    </submittedName>
</protein>